<dbReference type="EMBL" id="ML119675">
    <property type="protein sequence ID" value="RPA81956.1"/>
    <property type="molecule type" value="Genomic_DNA"/>
</dbReference>
<dbReference type="Proteomes" id="UP000275078">
    <property type="component" value="Unassembled WGS sequence"/>
</dbReference>
<evidence type="ECO:0000313" key="2">
    <source>
        <dbReference type="EMBL" id="RPA81956.1"/>
    </source>
</evidence>
<accession>A0A3N4I922</accession>
<proteinExistence type="predicted"/>
<reference evidence="2 3" key="1">
    <citation type="journal article" date="2018" name="Nat. Ecol. Evol.">
        <title>Pezizomycetes genomes reveal the molecular basis of ectomycorrhizal truffle lifestyle.</title>
        <authorList>
            <person name="Murat C."/>
            <person name="Payen T."/>
            <person name="Noel B."/>
            <person name="Kuo A."/>
            <person name="Morin E."/>
            <person name="Chen J."/>
            <person name="Kohler A."/>
            <person name="Krizsan K."/>
            <person name="Balestrini R."/>
            <person name="Da Silva C."/>
            <person name="Montanini B."/>
            <person name="Hainaut M."/>
            <person name="Levati E."/>
            <person name="Barry K.W."/>
            <person name="Belfiori B."/>
            <person name="Cichocki N."/>
            <person name="Clum A."/>
            <person name="Dockter R.B."/>
            <person name="Fauchery L."/>
            <person name="Guy J."/>
            <person name="Iotti M."/>
            <person name="Le Tacon F."/>
            <person name="Lindquist E.A."/>
            <person name="Lipzen A."/>
            <person name="Malagnac F."/>
            <person name="Mello A."/>
            <person name="Molinier V."/>
            <person name="Miyauchi S."/>
            <person name="Poulain J."/>
            <person name="Riccioni C."/>
            <person name="Rubini A."/>
            <person name="Sitrit Y."/>
            <person name="Splivallo R."/>
            <person name="Traeger S."/>
            <person name="Wang M."/>
            <person name="Zifcakova L."/>
            <person name="Wipf D."/>
            <person name="Zambonelli A."/>
            <person name="Paolocci F."/>
            <person name="Nowrousian M."/>
            <person name="Ottonello S."/>
            <person name="Baldrian P."/>
            <person name="Spatafora J.W."/>
            <person name="Henrissat B."/>
            <person name="Nagy L.G."/>
            <person name="Aury J.M."/>
            <person name="Wincker P."/>
            <person name="Grigoriev I.V."/>
            <person name="Bonfante P."/>
            <person name="Martin F.M."/>
        </authorList>
    </citation>
    <scope>NUCLEOTIDE SEQUENCE [LARGE SCALE GENOMIC DNA]</scope>
    <source>
        <strain evidence="2 3">RN42</strain>
    </source>
</reference>
<feature type="compositionally biased region" description="Basic and acidic residues" evidence="1">
    <location>
        <begin position="388"/>
        <end position="398"/>
    </location>
</feature>
<protein>
    <submittedName>
        <fullName evidence="2">Uncharacterized protein</fullName>
    </submittedName>
</protein>
<gene>
    <name evidence="2" type="ORF">BJ508DRAFT_376090</name>
</gene>
<sequence length="545" mass="61461">MSYNTLHYRSNPYDGNRSPGNYYGINNGRPEYAPMDWDAISHLEDATFPHGNKRKRTEKPSIFKRFLRAVLGINLLFGTHSDDFEEPARKKRKLNRGKGIMRFPWKGLFDSQESVAGELALPPPPPPRPSSTITLYWPTNSPLFERDPITNEPIPPMDHIINVTRAASPAAKKRNNNYRYGIKLDPPVFNFPEVVATTTVDDLLSLSPVPDMFSAYAPPPPPPVQMPSVTHRGNQTPFYSFNETITTVTVPEFPIPSTPVVWDTQSILSDAEGPVKFSPPTPIPSDPRNKTTNREELVRFAAPTPRPVPQRMDEVYKEECFKITIFDPEPEDRNDDAYNSDPPPKRSIFTSRVRFPLSLGVGHVTYKLREKPEPKRLRRPSWASLTSHHSEKDVEESIRPTSPLSSPGFRFSPKKLFNAPSLFSGAASLFSGPALQFPTLSFGASKYRPGLNEDEEEEEKEEEKEERPVYDIMFFDRPGPGAIMLALAEFVVPEGYDPEYASVHVNYGEDIDADVPPMAAYRDKAGEAEKMKDSGVVVFMFMPEE</sequence>
<dbReference type="STRING" id="1160509.A0A3N4I922"/>
<evidence type="ECO:0000256" key="1">
    <source>
        <dbReference type="SAM" id="MobiDB-lite"/>
    </source>
</evidence>
<feature type="region of interest" description="Disordered" evidence="1">
    <location>
        <begin position="446"/>
        <end position="467"/>
    </location>
</feature>
<keyword evidence="3" id="KW-1185">Reference proteome</keyword>
<name>A0A3N4I922_ASCIM</name>
<feature type="region of interest" description="Disordered" evidence="1">
    <location>
        <begin position="372"/>
        <end position="405"/>
    </location>
</feature>
<dbReference type="AlphaFoldDB" id="A0A3N4I922"/>
<feature type="compositionally biased region" description="Acidic residues" evidence="1">
    <location>
        <begin position="452"/>
        <end position="464"/>
    </location>
</feature>
<organism evidence="2 3">
    <name type="scientific">Ascobolus immersus RN42</name>
    <dbReference type="NCBI Taxonomy" id="1160509"/>
    <lineage>
        <taxon>Eukaryota</taxon>
        <taxon>Fungi</taxon>
        <taxon>Dikarya</taxon>
        <taxon>Ascomycota</taxon>
        <taxon>Pezizomycotina</taxon>
        <taxon>Pezizomycetes</taxon>
        <taxon>Pezizales</taxon>
        <taxon>Ascobolaceae</taxon>
        <taxon>Ascobolus</taxon>
    </lineage>
</organism>
<evidence type="ECO:0000313" key="3">
    <source>
        <dbReference type="Proteomes" id="UP000275078"/>
    </source>
</evidence>